<keyword evidence="5 6" id="KW-0472">Membrane</keyword>
<comment type="subcellular location">
    <subcellularLocation>
        <location evidence="1">Cell membrane</location>
        <topology evidence="1">Multi-pass membrane protein</topology>
    </subcellularLocation>
</comment>
<protein>
    <submittedName>
        <fullName evidence="9">Tight adherence protein C</fullName>
    </submittedName>
</protein>
<accession>A0A543KL39</accession>
<proteinExistence type="predicted"/>
<organism evidence="9 10">
    <name type="scientific">Ornithinimicrobium humiphilum</name>
    <dbReference type="NCBI Taxonomy" id="125288"/>
    <lineage>
        <taxon>Bacteria</taxon>
        <taxon>Bacillati</taxon>
        <taxon>Actinomycetota</taxon>
        <taxon>Actinomycetes</taxon>
        <taxon>Micrococcales</taxon>
        <taxon>Ornithinimicrobiaceae</taxon>
        <taxon>Ornithinimicrobium</taxon>
    </lineage>
</organism>
<evidence type="ECO:0000256" key="3">
    <source>
        <dbReference type="ARBA" id="ARBA00022692"/>
    </source>
</evidence>
<dbReference type="Gene3D" id="1.20.81.30">
    <property type="entry name" value="Type II secretion system (T2SS), domain F"/>
    <property type="match status" value="1"/>
</dbReference>
<dbReference type="InterPro" id="IPR018076">
    <property type="entry name" value="T2SS_GspF_dom"/>
</dbReference>
<feature type="transmembrane region" description="Helical" evidence="6">
    <location>
        <begin position="100"/>
        <end position="116"/>
    </location>
</feature>
<dbReference type="EMBL" id="VFPU01000001">
    <property type="protein sequence ID" value="TQM95799.1"/>
    <property type="molecule type" value="Genomic_DNA"/>
</dbReference>
<gene>
    <name evidence="9" type="ORF">FB476_0649</name>
</gene>
<feature type="transmembrane region" description="Helical" evidence="6">
    <location>
        <begin position="265"/>
        <end position="287"/>
    </location>
</feature>
<dbReference type="RefSeq" id="WP_238329723.1">
    <property type="nucleotide sequence ID" value="NZ_BAAAIL010000003.1"/>
</dbReference>
<dbReference type="InterPro" id="IPR045980">
    <property type="entry name" value="DUF5936"/>
</dbReference>
<evidence type="ECO:0000256" key="5">
    <source>
        <dbReference type="ARBA" id="ARBA00023136"/>
    </source>
</evidence>
<evidence type="ECO:0000259" key="7">
    <source>
        <dbReference type="Pfam" id="PF00482"/>
    </source>
</evidence>
<dbReference type="PANTHER" id="PTHR35007:SF2">
    <property type="entry name" value="PILUS ASSEMBLE PROTEIN"/>
    <property type="match status" value="1"/>
</dbReference>
<evidence type="ECO:0000256" key="2">
    <source>
        <dbReference type="ARBA" id="ARBA00022475"/>
    </source>
</evidence>
<name>A0A543KL39_9MICO</name>
<sequence>MLPGLPALGALLALLIFLAGLRMVRSDVVEGLDAGDLRLLQEERQREARGQLSLLERLGGRLVPVLRRLLAGAPLRWLGRLIHYAGRPRGITVDSVLRRVGGWLMLMIPLSVLLVLNGLWFLAPLVLVLSFVMPVSGLAAVANRRREEIDADLPDFLDILAVTVTAGIAFRPALRRVASRFGGALAEDVNLALDQLLHGASVRDAFEQMRDRSTSVMMDRFVRAFLQAEELGAPLAETLNQIALDMRRDNAQRLRQKAGQAAPRVTLVGSTILVPAALVLILVGAFFGMDFDIDLESILGGF</sequence>
<keyword evidence="2" id="KW-1003">Cell membrane</keyword>
<dbReference type="InterPro" id="IPR042094">
    <property type="entry name" value="T2SS_GspF_sf"/>
</dbReference>
<reference evidence="9 10" key="1">
    <citation type="submission" date="2019-06" db="EMBL/GenBank/DDBJ databases">
        <title>Sequencing the genomes of 1000 actinobacteria strains.</title>
        <authorList>
            <person name="Klenk H.-P."/>
        </authorList>
    </citation>
    <scope>NUCLEOTIDE SEQUENCE [LARGE SCALE GENOMIC DNA]</scope>
    <source>
        <strain evidence="9 10">DSM 12362</strain>
    </source>
</reference>
<dbReference type="GO" id="GO:0005886">
    <property type="term" value="C:plasma membrane"/>
    <property type="evidence" value="ECO:0007669"/>
    <property type="project" value="UniProtKB-SubCell"/>
</dbReference>
<dbReference type="PANTHER" id="PTHR35007">
    <property type="entry name" value="INTEGRAL MEMBRANE PROTEIN-RELATED"/>
    <property type="match status" value="1"/>
</dbReference>
<dbReference type="AlphaFoldDB" id="A0A543KL39"/>
<keyword evidence="10" id="KW-1185">Reference proteome</keyword>
<feature type="transmembrane region" description="Helical" evidence="6">
    <location>
        <begin position="122"/>
        <end position="142"/>
    </location>
</feature>
<comment type="caution">
    <text evidence="9">The sequence shown here is derived from an EMBL/GenBank/DDBJ whole genome shotgun (WGS) entry which is preliminary data.</text>
</comment>
<dbReference type="Pfam" id="PF00482">
    <property type="entry name" value="T2SSF"/>
    <property type="match status" value="1"/>
</dbReference>
<feature type="domain" description="DUF5936" evidence="8">
    <location>
        <begin position="11"/>
        <end position="134"/>
    </location>
</feature>
<feature type="domain" description="Type II secretion system protein GspF" evidence="7">
    <location>
        <begin position="156"/>
        <end position="282"/>
    </location>
</feature>
<evidence type="ECO:0000256" key="4">
    <source>
        <dbReference type="ARBA" id="ARBA00022989"/>
    </source>
</evidence>
<evidence type="ECO:0000256" key="6">
    <source>
        <dbReference type="SAM" id="Phobius"/>
    </source>
</evidence>
<dbReference type="Proteomes" id="UP000315133">
    <property type="component" value="Unassembled WGS sequence"/>
</dbReference>
<evidence type="ECO:0000313" key="9">
    <source>
        <dbReference type="EMBL" id="TQM95799.1"/>
    </source>
</evidence>
<evidence type="ECO:0000313" key="10">
    <source>
        <dbReference type="Proteomes" id="UP000315133"/>
    </source>
</evidence>
<keyword evidence="3 6" id="KW-0812">Transmembrane</keyword>
<keyword evidence="4 6" id="KW-1133">Transmembrane helix</keyword>
<evidence type="ECO:0000256" key="1">
    <source>
        <dbReference type="ARBA" id="ARBA00004651"/>
    </source>
</evidence>
<dbReference type="Pfam" id="PF19359">
    <property type="entry name" value="DUF5936"/>
    <property type="match status" value="1"/>
</dbReference>
<evidence type="ECO:0000259" key="8">
    <source>
        <dbReference type="Pfam" id="PF19359"/>
    </source>
</evidence>